<dbReference type="Gene3D" id="1.20.1270.60">
    <property type="entry name" value="Arfaptin homology (AH) domain/BAR domain"/>
    <property type="match status" value="1"/>
</dbReference>
<accession>A0AAD9K3N1</accession>
<dbReference type="InterPro" id="IPR015404">
    <property type="entry name" value="Vps5_C"/>
</dbReference>
<name>A0AAD9K3N1_9ANNE</name>
<dbReference type="AlphaFoldDB" id="A0AAD9K3N1"/>
<gene>
    <name evidence="3" type="ORF">LSH36_79g09044</name>
</gene>
<dbReference type="GO" id="GO:0010008">
    <property type="term" value="C:endosome membrane"/>
    <property type="evidence" value="ECO:0007669"/>
    <property type="project" value="TreeGrafter"/>
</dbReference>
<dbReference type="GO" id="GO:0034498">
    <property type="term" value="P:early endosome to Golgi transport"/>
    <property type="evidence" value="ECO:0007669"/>
    <property type="project" value="TreeGrafter"/>
</dbReference>
<evidence type="ECO:0000256" key="1">
    <source>
        <dbReference type="SAM" id="Coils"/>
    </source>
</evidence>
<dbReference type="Proteomes" id="UP001208570">
    <property type="component" value="Unassembled WGS sequence"/>
</dbReference>
<reference evidence="3" key="1">
    <citation type="journal article" date="2023" name="Mol. Biol. Evol.">
        <title>Third-Generation Sequencing Reveals the Adaptive Role of the Epigenome in Three Deep-Sea Polychaetes.</title>
        <authorList>
            <person name="Perez M."/>
            <person name="Aroh O."/>
            <person name="Sun Y."/>
            <person name="Lan Y."/>
            <person name="Juniper S.K."/>
            <person name="Young C.R."/>
            <person name="Angers B."/>
            <person name="Qian P.Y."/>
        </authorList>
    </citation>
    <scope>NUCLEOTIDE SEQUENCE</scope>
    <source>
        <strain evidence="3">P08H-3</strain>
    </source>
</reference>
<dbReference type="InterPro" id="IPR027267">
    <property type="entry name" value="AH/BAR_dom_sf"/>
</dbReference>
<dbReference type="EMBL" id="JAODUP010000079">
    <property type="protein sequence ID" value="KAK2163468.1"/>
    <property type="molecule type" value="Genomic_DNA"/>
</dbReference>
<keyword evidence="4" id="KW-1185">Reference proteome</keyword>
<feature type="domain" description="Sorting nexin/Vps5-like C-terminal" evidence="2">
    <location>
        <begin position="5"/>
        <end position="137"/>
    </location>
</feature>
<evidence type="ECO:0000313" key="4">
    <source>
        <dbReference type="Proteomes" id="UP001208570"/>
    </source>
</evidence>
<evidence type="ECO:0000313" key="3">
    <source>
        <dbReference type="EMBL" id="KAK2163468.1"/>
    </source>
</evidence>
<dbReference type="PANTHER" id="PTHR10555:SF170">
    <property type="entry name" value="FI18122P1"/>
    <property type="match status" value="1"/>
</dbReference>
<organism evidence="3 4">
    <name type="scientific">Paralvinella palmiformis</name>
    <dbReference type="NCBI Taxonomy" id="53620"/>
    <lineage>
        <taxon>Eukaryota</taxon>
        <taxon>Metazoa</taxon>
        <taxon>Spiralia</taxon>
        <taxon>Lophotrochozoa</taxon>
        <taxon>Annelida</taxon>
        <taxon>Polychaeta</taxon>
        <taxon>Sedentaria</taxon>
        <taxon>Canalipalpata</taxon>
        <taxon>Terebellida</taxon>
        <taxon>Terebelliformia</taxon>
        <taxon>Alvinellidae</taxon>
        <taxon>Paralvinella</taxon>
    </lineage>
</organism>
<feature type="coiled-coil region" evidence="1">
    <location>
        <begin position="50"/>
        <end position="103"/>
    </location>
</feature>
<comment type="caution">
    <text evidence="3">The sequence shown here is derived from an EMBL/GenBank/DDBJ whole genome shotgun (WGS) entry which is preliminary data.</text>
</comment>
<dbReference type="GO" id="GO:0035091">
    <property type="term" value="F:phosphatidylinositol binding"/>
    <property type="evidence" value="ECO:0007669"/>
    <property type="project" value="TreeGrafter"/>
</dbReference>
<proteinExistence type="predicted"/>
<dbReference type="PANTHER" id="PTHR10555">
    <property type="entry name" value="SORTING NEXIN"/>
    <property type="match status" value="1"/>
</dbReference>
<keyword evidence="1" id="KW-0175">Coiled coil</keyword>
<sequence>MLHTKKVDQLHMDQADNDFFVLAELVKDYVALIGAIKDVFHERVKIFKLWKEAEVNLNKKREARAKLEVQRKLDKIPAVSQEITQLEDKVDKCQEEFDKISKNIRKEMLRFEKQRVKDFKTTIIHYLESLMNNQQQVGVDI</sequence>
<dbReference type="GO" id="GO:0005829">
    <property type="term" value="C:cytosol"/>
    <property type="evidence" value="ECO:0007669"/>
    <property type="project" value="GOC"/>
</dbReference>
<evidence type="ECO:0000259" key="2">
    <source>
        <dbReference type="Pfam" id="PF09325"/>
    </source>
</evidence>
<dbReference type="Pfam" id="PF09325">
    <property type="entry name" value="Vps5"/>
    <property type="match status" value="1"/>
</dbReference>
<protein>
    <recommendedName>
        <fullName evidence="2">Sorting nexin/Vps5-like C-terminal domain-containing protein</fullName>
    </recommendedName>
</protein>